<dbReference type="Proteomes" id="UP000023152">
    <property type="component" value="Unassembled WGS sequence"/>
</dbReference>
<keyword evidence="2" id="KW-1185">Reference proteome</keyword>
<reference evidence="1 2" key="1">
    <citation type="journal article" date="2013" name="Curr. Biol.">
        <title>The Genome of the Foraminiferan Reticulomyxa filosa.</title>
        <authorList>
            <person name="Glockner G."/>
            <person name="Hulsmann N."/>
            <person name="Schleicher M."/>
            <person name="Noegel A.A."/>
            <person name="Eichinger L."/>
            <person name="Gallinger C."/>
            <person name="Pawlowski J."/>
            <person name="Sierra R."/>
            <person name="Euteneuer U."/>
            <person name="Pillet L."/>
            <person name="Moustafa A."/>
            <person name="Platzer M."/>
            <person name="Groth M."/>
            <person name="Szafranski K."/>
            <person name="Schliwa M."/>
        </authorList>
    </citation>
    <scope>NUCLEOTIDE SEQUENCE [LARGE SCALE GENOMIC DNA]</scope>
</reference>
<gene>
    <name evidence="1" type="ORF">RFI_14453</name>
</gene>
<name>X6N9M1_RETFI</name>
<proteinExistence type="predicted"/>
<comment type="caution">
    <text evidence="1">The sequence shown here is derived from an EMBL/GenBank/DDBJ whole genome shotgun (WGS) entry which is preliminary data.</text>
</comment>
<dbReference type="EMBL" id="ASPP01010504">
    <property type="protein sequence ID" value="ETO22741.1"/>
    <property type="molecule type" value="Genomic_DNA"/>
</dbReference>
<evidence type="ECO:0000313" key="1">
    <source>
        <dbReference type="EMBL" id="ETO22741.1"/>
    </source>
</evidence>
<protein>
    <submittedName>
        <fullName evidence="1">Uncharacterized protein</fullName>
    </submittedName>
</protein>
<evidence type="ECO:0000313" key="2">
    <source>
        <dbReference type="Proteomes" id="UP000023152"/>
    </source>
</evidence>
<organism evidence="1 2">
    <name type="scientific">Reticulomyxa filosa</name>
    <dbReference type="NCBI Taxonomy" id="46433"/>
    <lineage>
        <taxon>Eukaryota</taxon>
        <taxon>Sar</taxon>
        <taxon>Rhizaria</taxon>
        <taxon>Retaria</taxon>
        <taxon>Foraminifera</taxon>
        <taxon>Monothalamids</taxon>
        <taxon>Reticulomyxidae</taxon>
        <taxon>Reticulomyxa</taxon>
    </lineage>
</organism>
<sequence>MKGVFIVLQTLKKKKKHFSVLLIKSKIKHKKRSDAAEQNFPNMIEQTRKYKSKKKFTFIILLFILESNDMLLKFSNRHSTQVNKDKCYFQKKYV</sequence>
<dbReference type="AlphaFoldDB" id="X6N9M1"/>
<accession>X6N9M1</accession>